<dbReference type="Gramene" id="OGLUM06G08190.1">
    <property type="protein sequence ID" value="OGLUM06G08190.1"/>
    <property type="gene ID" value="OGLUM06G08190"/>
</dbReference>
<name>A0A0E0A6X6_9ORYZ</name>
<dbReference type="AlphaFoldDB" id="A0A0E0A6X6"/>
<accession>A0A0E0A6X6</accession>
<sequence length="79" mass="8972">MADLSMHKVSILVWSNTQKSESPVLTWGKFLHTWTRLVREIRRNTLDDISKDLGRFGLEMEPTGKIVVESLSFQAVGSP</sequence>
<dbReference type="Proteomes" id="UP000026961">
    <property type="component" value="Chromosome 6"/>
</dbReference>
<reference evidence="1" key="2">
    <citation type="submission" date="2018-05" db="EMBL/GenBank/DDBJ databases">
        <title>OgluRS3 (Oryza glumaepatula Reference Sequence Version 3).</title>
        <authorList>
            <person name="Zhang J."/>
            <person name="Kudrna D."/>
            <person name="Lee S."/>
            <person name="Talag J."/>
            <person name="Welchert J."/>
            <person name="Wing R.A."/>
        </authorList>
    </citation>
    <scope>NUCLEOTIDE SEQUENCE [LARGE SCALE GENOMIC DNA]</scope>
</reference>
<evidence type="ECO:0000313" key="1">
    <source>
        <dbReference type="EnsemblPlants" id="OGLUM06G08190.1"/>
    </source>
</evidence>
<protein>
    <submittedName>
        <fullName evidence="1">Uncharacterized protein</fullName>
    </submittedName>
</protein>
<dbReference type="HOGENOM" id="CLU_2747582_0_0_1"/>
<keyword evidence="2" id="KW-1185">Reference proteome</keyword>
<reference evidence="1" key="1">
    <citation type="submission" date="2015-04" db="UniProtKB">
        <authorList>
            <consortium name="EnsemblPlants"/>
        </authorList>
    </citation>
    <scope>IDENTIFICATION</scope>
</reference>
<organism evidence="1">
    <name type="scientific">Oryza glumipatula</name>
    <dbReference type="NCBI Taxonomy" id="40148"/>
    <lineage>
        <taxon>Eukaryota</taxon>
        <taxon>Viridiplantae</taxon>
        <taxon>Streptophyta</taxon>
        <taxon>Embryophyta</taxon>
        <taxon>Tracheophyta</taxon>
        <taxon>Spermatophyta</taxon>
        <taxon>Magnoliopsida</taxon>
        <taxon>Liliopsida</taxon>
        <taxon>Poales</taxon>
        <taxon>Poaceae</taxon>
        <taxon>BOP clade</taxon>
        <taxon>Oryzoideae</taxon>
        <taxon>Oryzeae</taxon>
        <taxon>Oryzinae</taxon>
        <taxon>Oryza</taxon>
    </lineage>
</organism>
<proteinExistence type="predicted"/>
<evidence type="ECO:0000313" key="2">
    <source>
        <dbReference type="Proteomes" id="UP000026961"/>
    </source>
</evidence>
<dbReference type="EnsemblPlants" id="OGLUM06G08190.1">
    <property type="protein sequence ID" value="OGLUM06G08190.1"/>
    <property type="gene ID" value="OGLUM06G08190"/>
</dbReference>